<organism evidence="1">
    <name type="scientific">marine sediment metagenome</name>
    <dbReference type="NCBI Taxonomy" id="412755"/>
    <lineage>
        <taxon>unclassified sequences</taxon>
        <taxon>metagenomes</taxon>
        <taxon>ecological metagenomes</taxon>
    </lineage>
</organism>
<reference evidence="1" key="1">
    <citation type="journal article" date="2015" name="Nature">
        <title>Complex archaea that bridge the gap between prokaryotes and eukaryotes.</title>
        <authorList>
            <person name="Spang A."/>
            <person name="Saw J.H."/>
            <person name="Jorgensen S.L."/>
            <person name="Zaremba-Niedzwiedzka K."/>
            <person name="Martijn J."/>
            <person name="Lind A.E."/>
            <person name="van Eijk R."/>
            <person name="Schleper C."/>
            <person name="Guy L."/>
            <person name="Ettema T.J."/>
        </authorList>
    </citation>
    <scope>NUCLEOTIDE SEQUENCE</scope>
</reference>
<dbReference type="AlphaFoldDB" id="A0A0F9CCK4"/>
<accession>A0A0F9CCK4</accession>
<protein>
    <submittedName>
        <fullName evidence="1">Uncharacterized protein</fullName>
    </submittedName>
</protein>
<proteinExistence type="predicted"/>
<dbReference type="EMBL" id="LAZR01044948">
    <property type="protein sequence ID" value="KKL02317.1"/>
    <property type="molecule type" value="Genomic_DNA"/>
</dbReference>
<gene>
    <name evidence="1" type="ORF">LCGC14_2626560</name>
</gene>
<evidence type="ECO:0000313" key="1">
    <source>
        <dbReference type="EMBL" id="KKL02317.1"/>
    </source>
</evidence>
<name>A0A0F9CCK4_9ZZZZ</name>
<comment type="caution">
    <text evidence="1">The sequence shown here is derived from an EMBL/GenBank/DDBJ whole genome shotgun (WGS) entry which is preliminary data.</text>
</comment>
<sequence length="181" mass="20636">MNKQELEHKLEQAIKDRATICKGFTEEIGNLQARLAEADKPKPKPKLRHGACGISASNDNKPFVIIKDNDDKKRSYYEEGGLMGCDGSSYLKENLQNYTILIPNIFTDLEAISEPLESFKVQCRCIGSDVLSVRLCKDDTRKNGRIIFSLCHETVYTNKDYLHDFILNLRCIEAFINKEKS</sequence>